<proteinExistence type="predicted"/>
<evidence type="ECO:0000256" key="3">
    <source>
        <dbReference type="ARBA" id="ARBA00022692"/>
    </source>
</evidence>
<feature type="transmembrane region" description="Helical" evidence="6">
    <location>
        <begin position="117"/>
        <end position="137"/>
    </location>
</feature>
<dbReference type="AlphaFoldDB" id="A0A132C028"/>
<name>A0A132C028_9RHOB</name>
<keyword evidence="4 6" id="KW-1133">Transmembrane helix</keyword>
<feature type="transmembrane region" description="Helical" evidence="6">
    <location>
        <begin position="197"/>
        <end position="219"/>
    </location>
</feature>
<keyword evidence="3 6" id="KW-0812">Transmembrane</keyword>
<comment type="subcellular location">
    <subcellularLocation>
        <location evidence="1">Cell membrane</location>
        <topology evidence="1">Multi-pass membrane protein</topology>
    </subcellularLocation>
</comment>
<dbReference type="PANTHER" id="PTHR42920">
    <property type="entry name" value="OS03G0707200 PROTEIN-RELATED"/>
    <property type="match status" value="1"/>
</dbReference>
<dbReference type="OrthoDB" id="321830at2"/>
<dbReference type="EMBL" id="LPUY01000040">
    <property type="protein sequence ID" value="KUP93876.1"/>
    <property type="molecule type" value="Genomic_DNA"/>
</dbReference>
<keyword evidence="2" id="KW-1003">Cell membrane</keyword>
<dbReference type="Proteomes" id="UP000068382">
    <property type="component" value="Unassembled WGS sequence"/>
</dbReference>
<feature type="transmembrane region" description="Helical" evidence="6">
    <location>
        <begin position="65"/>
        <end position="86"/>
    </location>
</feature>
<dbReference type="InterPro" id="IPR000620">
    <property type="entry name" value="EamA_dom"/>
</dbReference>
<reference evidence="8 9" key="1">
    <citation type="submission" date="2015-12" db="EMBL/GenBank/DDBJ databases">
        <title>Genome sequence of the marine Rhodobacteraceae strain O3.65, Candidatus Tritonibacter horizontis.</title>
        <authorList>
            <person name="Poehlein A."/>
            <person name="Giebel H.A."/>
            <person name="Voget S."/>
            <person name="Brinkhoff T."/>
        </authorList>
    </citation>
    <scope>NUCLEOTIDE SEQUENCE [LARGE SCALE GENOMIC DNA]</scope>
    <source>
        <strain evidence="8 9">O3.65</strain>
    </source>
</reference>
<feature type="transmembrane region" description="Helical" evidence="6">
    <location>
        <begin position="174"/>
        <end position="191"/>
    </location>
</feature>
<keyword evidence="9" id="KW-1185">Reference proteome</keyword>
<accession>A0A132C028</accession>
<dbReference type="PATRIC" id="fig|1768241.3.peg.1247"/>
<comment type="caution">
    <text evidence="8">The sequence shown here is derived from an EMBL/GenBank/DDBJ whole genome shotgun (WGS) entry which is preliminary data.</text>
</comment>
<evidence type="ECO:0000256" key="5">
    <source>
        <dbReference type="ARBA" id="ARBA00023136"/>
    </source>
</evidence>
<dbReference type="GO" id="GO:0005886">
    <property type="term" value="C:plasma membrane"/>
    <property type="evidence" value="ECO:0007669"/>
    <property type="project" value="UniProtKB-SubCell"/>
</dbReference>
<evidence type="ECO:0000259" key="7">
    <source>
        <dbReference type="Pfam" id="PF00892"/>
    </source>
</evidence>
<dbReference type="Pfam" id="PF00892">
    <property type="entry name" value="EamA"/>
    <property type="match status" value="1"/>
</dbReference>
<dbReference type="InterPro" id="IPR051258">
    <property type="entry name" value="Diverse_Substrate_Transporter"/>
</dbReference>
<dbReference type="SUPFAM" id="SSF103481">
    <property type="entry name" value="Multidrug resistance efflux transporter EmrE"/>
    <property type="match status" value="1"/>
</dbReference>
<evidence type="ECO:0000313" key="9">
    <source>
        <dbReference type="Proteomes" id="UP000068382"/>
    </source>
</evidence>
<dbReference type="InterPro" id="IPR037185">
    <property type="entry name" value="EmrE-like"/>
</dbReference>
<evidence type="ECO:0000313" key="8">
    <source>
        <dbReference type="EMBL" id="KUP93876.1"/>
    </source>
</evidence>
<dbReference type="PANTHER" id="PTHR42920:SF11">
    <property type="entry name" value="INNER MEMBRANE PROTEIN YTFF"/>
    <property type="match status" value="1"/>
</dbReference>
<gene>
    <name evidence="8" type="ORF">TRIHO_11970</name>
</gene>
<keyword evidence="5 6" id="KW-0472">Membrane</keyword>
<feature type="transmembrane region" description="Helical" evidence="6">
    <location>
        <begin position="257"/>
        <end position="276"/>
    </location>
</feature>
<feature type="transmembrane region" description="Helical" evidence="6">
    <location>
        <begin position="34"/>
        <end position="53"/>
    </location>
</feature>
<feature type="transmembrane region" description="Helical" evidence="6">
    <location>
        <begin position="231"/>
        <end position="251"/>
    </location>
</feature>
<evidence type="ECO:0000256" key="4">
    <source>
        <dbReference type="ARBA" id="ARBA00022989"/>
    </source>
</evidence>
<protein>
    <submittedName>
        <fullName evidence="8">EamA-like transporter family protein</fullName>
    </submittedName>
</protein>
<organism evidence="8 9">
    <name type="scientific">Tritonibacter horizontis</name>
    <dbReference type="NCBI Taxonomy" id="1768241"/>
    <lineage>
        <taxon>Bacteria</taxon>
        <taxon>Pseudomonadati</taxon>
        <taxon>Pseudomonadota</taxon>
        <taxon>Alphaproteobacteria</taxon>
        <taxon>Rhodobacterales</taxon>
        <taxon>Paracoccaceae</taxon>
        <taxon>Tritonibacter</taxon>
    </lineage>
</organism>
<sequence length="284" mass="28689">MRLIFLTILVMIAFAANSILGRWAIGGGHMDATGFGVVRLASGAAMLAFLCVLQGGRPTEGRRRSLAGGAALTLYIVGFSVAYVALDAGLGALVLFGVVQVSMFGWGIVCRHPVAPLQIAGAAAALLGLGYVVWPGGQVEAPLWAVFCMGAGGLGWGIYSLIGRGAQAPVAASAVNFALATVMILPAVWWFGGGNVIQPFGVVLAMVSGALTSGLGYALWYRVLPQISGPVAATVQLSVPVIAILAGALLLGEAIGGRLIFGSAIVLGGIALVIFCPPQASSGS</sequence>
<feature type="transmembrane region" description="Helical" evidence="6">
    <location>
        <begin position="92"/>
        <end position="110"/>
    </location>
</feature>
<feature type="transmembrane region" description="Helical" evidence="6">
    <location>
        <begin position="143"/>
        <end position="162"/>
    </location>
</feature>
<dbReference type="RefSeq" id="WP_068241272.1">
    <property type="nucleotide sequence ID" value="NZ_LPUY01000040.1"/>
</dbReference>
<feature type="domain" description="EamA" evidence="7">
    <location>
        <begin position="144"/>
        <end position="274"/>
    </location>
</feature>
<evidence type="ECO:0000256" key="2">
    <source>
        <dbReference type="ARBA" id="ARBA00022475"/>
    </source>
</evidence>
<evidence type="ECO:0000256" key="6">
    <source>
        <dbReference type="SAM" id="Phobius"/>
    </source>
</evidence>
<evidence type="ECO:0000256" key="1">
    <source>
        <dbReference type="ARBA" id="ARBA00004651"/>
    </source>
</evidence>